<name>A0A409WV55_9AGAR</name>
<sequence length="100" mass="11219">MHYIPGLRLRASEEAEIHGIDDAKMGEFACMEYATEFRCNNYILYGVRMPDSESDFTWTGHDLQFLGASAHIQHYVDSAGTPPSHSSCINWRGAAGKCYL</sequence>
<comment type="caution">
    <text evidence="1">The sequence shown here is derived from an EMBL/GenBank/DDBJ whole genome shotgun (WGS) entry which is preliminary data.</text>
</comment>
<evidence type="ECO:0000313" key="1">
    <source>
        <dbReference type="EMBL" id="PPQ82346.1"/>
    </source>
</evidence>
<protein>
    <submittedName>
        <fullName evidence="1">Uncharacterized protein</fullName>
    </submittedName>
</protein>
<dbReference type="OrthoDB" id="5985073at2759"/>
<evidence type="ECO:0000313" key="2">
    <source>
        <dbReference type="Proteomes" id="UP000284842"/>
    </source>
</evidence>
<proteinExistence type="predicted"/>
<keyword evidence="2" id="KW-1185">Reference proteome</keyword>
<reference evidence="1 2" key="1">
    <citation type="journal article" date="2018" name="Evol. Lett.">
        <title>Horizontal gene cluster transfer increased hallucinogenic mushroom diversity.</title>
        <authorList>
            <person name="Reynolds H.T."/>
            <person name="Vijayakumar V."/>
            <person name="Gluck-Thaler E."/>
            <person name="Korotkin H.B."/>
            <person name="Matheny P.B."/>
            <person name="Slot J.C."/>
        </authorList>
    </citation>
    <scope>NUCLEOTIDE SEQUENCE [LARGE SCALE GENOMIC DNA]</scope>
    <source>
        <strain evidence="1 2">2629</strain>
    </source>
</reference>
<dbReference type="AlphaFoldDB" id="A0A409WV55"/>
<dbReference type="Proteomes" id="UP000284842">
    <property type="component" value="Unassembled WGS sequence"/>
</dbReference>
<dbReference type="InParanoid" id="A0A409WV55"/>
<organism evidence="1 2">
    <name type="scientific">Panaeolus cyanescens</name>
    <dbReference type="NCBI Taxonomy" id="181874"/>
    <lineage>
        <taxon>Eukaryota</taxon>
        <taxon>Fungi</taxon>
        <taxon>Dikarya</taxon>
        <taxon>Basidiomycota</taxon>
        <taxon>Agaricomycotina</taxon>
        <taxon>Agaricomycetes</taxon>
        <taxon>Agaricomycetidae</taxon>
        <taxon>Agaricales</taxon>
        <taxon>Agaricineae</taxon>
        <taxon>Galeropsidaceae</taxon>
        <taxon>Panaeolus</taxon>
    </lineage>
</organism>
<gene>
    <name evidence="1" type="ORF">CVT24_002317</name>
</gene>
<accession>A0A409WV55</accession>
<dbReference type="EMBL" id="NHTK01005168">
    <property type="protein sequence ID" value="PPQ82346.1"/>
    <property type="molecule type" value="Genomic_DNA"/>
</dbReference>